<evidence type="ECO:0000313" key="2">
    <source>
        <dbReference type="EMBL" id="KKL93151.1"/>
    </source>
</evidence>
<name>A0A0F9GR89_9ZZZZ</name>
<feature type="transmembrane region" description="Helical" evidence="1">
    <location>
        <begin position="176"/>
        <end position="197"/>
    </location>
</feature>
<proteinExistence type="predicted"/>
<evidence type="ECO:0000256" key="1">
    <source>
        <dbReference type="SAM" id="Phobius"/>
    </source>
</evidence>
<keyword evidence="1" id="KW-0812">Transmembrane</keyword>
<sequence length="207" mass="23158">MRKRARAIRVNAVALGLALVVALLATGSSARADVGVGVNLGRIEIDDDLSPGGRYRLPTLGVINTGDEPGDYEVVISYLADQEERRPPEDWFEFDPQRFFLEAGETQAVNIRISLPTGARPDDYFALIEAHPVSTEEGVTIGVAAATKLTFTVKPSSQFSAWLLQIRYFFDDSSPWSYVIPSSLAALLLLYLLRRFFRLRLRIERRR</sequence>
<keyword evidence="1" id="KW-1133">Transmembrane helix</keyword>
<accession>A0A0F9GR89</accession>
<keyword evidence="1" id="KW-0472">Membrane</keyword>
<gene>
    <name evidence="2" type="ORF">LCGC14_1877560</name>
</gene>
<comment type="caution">
    <text evidence="2">The sequence shown here is derived from an EMBL/GenBank/DDBJ whole genome shotgun (WGS) entry which is preliminary data.</text>
</comment>
<organism evidence="2">
    <name type="scientific">marine sediment metagenome</name>
    <dbReference type="NCBI Taxonomy" id="412755"/>
    <lineage>
        <taxon>unclassified sequences</taxon>
        <taxon>metagenomes</taxon>
        <taxon>ecological metagenomes</taxon>
    </lineage>
</organism>
<dbReference type="EMBL" id="LAZR01019270">
    <property type="protein sequence ID" value="KKL93151.1"/>
    <property type="molecule type" value="Genomic_DNA"/>
</dbReference>
<reference evidence="2" key="1">
    <citation type="journal article" date="2015" name="Nature">
        <title>Complex archaea that bridge the gap between prokaryotes and eukaryotes.</title>
        <authorList>
            <person name="Spang A."/>
            <person name="Saw J.H."/>
            <person name="Jorgensen S.L."/>
            <person name="Zaremba-Niedzwiedzka K."/>
            <person name="Martijn J."/>
            <person name="Lind A.E."/>
            <person name="van Eijk R."/>
            <person name="Schleper C."/>
            <person name="Guy L."/>
            <person name="Ettema T.J."/>
        </authorList>
    </citation>
    <scope>NUCLEOTIDE SEQUENCE</scope>
</reference>
<dbReference type="AlphaFoldDB" id="A0A0F9GR89"/>
<protein>
    <submittedName>
        <fullName evidence="2">Uncharacterized protein</fullName>
    </submittedName>
</protein>